<sequence>MNGTLRYAIARTCGSDYSRWETALRQAVTGMRRRKSDSTGFSPHHLMFGIDHSYLDNFGIENQPSVKERIIELNSLVAMRHGQLRTSKSSSTIPIFEINDLILVLDYRLRKRNIHAKTAFRYKGPYKVIEIKPHNLYNVVDEMDMG</sequence>
<name>A0A1R1XXG5_9FUNG</name>
<gene>
    <name evidence="1" type="ORF">AYI69_g6645</name>
</gene>
<keyword evidence="2" id="KW-1185">Reference proteome</keyword>
<dbReference type="InterPro" id="IPR036397">
    <property type="entry name" value="RNaseH_sf"/>
</dbReference>
<evidence type="ECO:0008006" key="3">
    <source>
        <dbReference type="Google" id="ProtNLM"/>
    </source>
</evidence>
<dbReference type="Proteomes" id="UP000187429">
    <property type="component" value="Unassembled WGS sequence"/>
</dbReference>
<evidence type="ECO:0000313" key="2">
    <source>
        <dbReference type="Proteomes" id="UP000187429"/>
    </source>
</evidence>
<dbReference type="OrthoDB" id="3235313at2759"/>
<evidence type="ECO:0000313" key="1">
    <source>
        <dbReference type="EMBL" id="OMJ19372.1"/>
    </source>
</evidence>
<dbReference type="EMBL" id="LSSM01003029">
    <property type="protein sequence ID" value="OMJ19372.1"/>
    <property type="molecule type" value="Genomic_DNA"/>
</dbReference>
<dbReference type="GO" id="GO:0003676">
    <property type="term" value="F:nucleic acid binding"/>
    <property type="evidence" value="ECO:0007669"/>
    <property type="project" value="InterPro"/>
</dbReference>
<organism evidence="1 2">
    <name type="scientific">Smittium culicis</name>
    <dbReference type="NCBI Taxonomy" id="133412"/>
    <lineage>
        <taxon>Eukaryota</taxon>
        <taxon>Fungi</taxon>
        <taxon>Fungi incertae sedis</taxon>
        <taxon>Zoopagomycota</taxon>
        <taxon>Kickxellomycotina</taxon>
        <taxon>Harpellomycetes</taxon>
        <taxon>Harpellales</taxon>
        <taxon>Legeriomycetaceae</taxon>
        <taxon>Smittium</taxon>
    </lineage>
</organism>
<reference evidence="2" key="1">
    <citation type="submission" date="2017-01" db="EMBL/GenBank/DDBJ databases">
        <authorList>
            <person name="Wang Y."/>
            <person name="White M."/>
            <person name="Kvist S."/>
            <person name="Moncalvo J.-M."/>
        </authorList>
    </citation>
    <scope>NUCLEOTIDE SEQUENCE [LARGE SCALE GENOMIC DNA]</scope>
    <source>
        <strain evidence="2">ID-206-W2</strain>
    </source>
</reference>
<dbReference type="Gene3D" id="3.30.420.10">
    <property type="entry name" value="Ribonuclease H-like superfamily/Ribonuclease H"/>
    <property type="match status" value="1"/>
</dbReference>
<dbReference type="AlphaFoldDB" id="A0A1R1XXG5"/>
<proteinExistence type="predicted"/>
<accession>A0A1R1XXG5</accession>
<comment type="caution">
    <text evidence="1">The sequence shown here is derived from an EMBL/GenBank/DDBJ whole genome shotgun (WGS) entry which is preliminary data.</text>
</comment>
<protein>
    <recommendedName>
        <fullName evidence="3">Retrovirus-related Pol polyprotein from transposon</fullName>
    </recommendedName>
</protein>